<reference evidence="2" key="2">
    <citation type="submission" date="2022-10" db="EMBL/GenBank/DDBJ databases">
        <authorList>
            <consortium name="ENA_rothamsted_submissions"/>
            <consortium name="culmorum"/>
            <person name="King R."/>
        </authorList>
    </citation>
    <scope>NUCLEOTIDE SEQUENCE</scope>
</reference>
<gene>
    <name evidence="2" type="ORF">CHIRRI_LOCUS4663</name>
</gene>
<feature type="chain" id="PRO_5040188982" evidence="1">
    <location>
        <begin position="23"/>
        <end position="172"/>
    </location>
</feature>
<proteinExistence type="predicted"/>
<dbReference type="OrthoDB" id="7743490at2759"/>
<evidence type="ECO:0000313" key="2">
    <source>
        <dbReference type="EMBL" id="CAG9801742.1"/>
    </source>
</evidence>
<sequence>MTQNLKMIKLLLTLLFVFGCFAMNISHDELLNSDENVADLIRNKRDRPEIEESISEGPSDVIVYDDFDSSSNEVIVDSSEFSKEISGLESIEIVQDGCNDNAAPTKISSNNVGDIISVGIKADLKLDNNIDATLVKLLGQLINDQEIKVKFPGQDATGPELIQNVVKMFSNQ</sequence>
<feature type="signal peptide" evidence="1">
    <location>
        <begin position="1"/>
        <end position="22"/>
    </location>
</feature>
<accession>A0A9N9RQX1</accession>
<evidence type="ECO:0000313" key="3">
    <source>
        <dbReference type="Proteomes" id="UP001153620"/>
    </source>
</evidence>
<protein>
    <submittedName>
        <fullName evidence="2">Uncharacterized protein</fullName>
    </submittedName>
</protein>
<dbReference type="EMBL" id="OU895878">
    <property type="protein sequence ID" value="CAG9801742.1"/>
    <property type="molecule type" value="Genomic_DNA"/>
</dbReference>
<dbReference type="AlphaFoldDB" id="A0A9N9RQX1"/>
<reference evidence="2" key="1">
    <citation type="submission" date="2022-01" db="EMBL/GenBank/DDBJ databases">
        <authorList>
            <person name="King R."/>
        </authorList>
    </citation>
    <scope>NUCLEOTIDE SEQUENCE</scope>
</reference>
<dbReference type="Proteomes" id="UP001153620">
    <property type="component" value="Chromosome 2"/>
</dbReference>
<keyword evidence="3" id="KW-1185">Reference proteome</keyword>
<keyword evidence="1" id="KW-0732">Signal</keyword>
<name>A0A9N9RQX1_9DIPT</name>
<evidence type="ECO:0000256" key="1">
    <source>
        <dbReference type="SAM" id="SignalP"/>
    </source>
</evidence>
<dbReference type="PROSITE" id="PS51257">
    <property type="entry name" value="PROKAR_LIPOPROTEIN"/>
    <property type="match status" value="1"/>
</dbReference>
<organism evidence="2 3">
    <name type="scientific">Chironomus riparius</name>
    <dbReference type="NCBI Taxonomy" id="315576"/>
    <lineage>
        <taxon>Eukaryota</taxon>
        <taxon>Metazoa</taxon>
        <taxon>Ecdysozoa</taxon>
        <taxon>Arthropoda</taxon>
        <taxon>Hexapoda</taxon>
        <taxon>Insecta</taxon>
        <taxon>Pterygota</taxon>
        <taxon>Neoptera</taxon>
        <taxon>Endopterygota</taxon>
        <taxon>Diptera</taxon>
        <taxon>Nematocera</taxon>
        <taxon>Chironomoidea</taxon>
        <taxon>Chironomidae</taxon>
        <taxon>Chironominae</taxon>
        <taxon>Chironomus</taxon>
    </lineage>
</organism>